<dbReference type="NCBIfam" id="NF040863">
    <property type="entry name" value="HgcA_corrinoid"/>
    <property type="match status" value="1"/>
</dbReference>
<feature type="domain" description="CO dehydrogenase/acetyl-CoA synthase delta subunit TIM barrel" evidence="2">
    <location>
        <begin position="25"/>
        <end position="148"/>
    </location>
</feature>
<evidence type="ECO:0000313" key="4">
    <source>
        <dbReference type="Proteomes" id="UP000539642"/>
    </source>
</evidence>
<dbReference type="InterPro" id="IPR016041">
    <property type="entry name" value="Ac-CoA_synth_d_su_TIM-brl"/>
</dbReference>
<evidence type="ECO:0000256" key="1">
    <source>
        <dbReference type="SAM" id="Phobius"/>
    </source>
</evidence>
<feature type="transmembrane region" description="Helical" evidence="1">
    <location>
        <begin position="211"/>
        <end position="233"/>
    </location>
</feature>
<reference evidence="3 4" key="1">
    <citation type="submission" date="2020-08" db="EMBL/GenBank/DDBJ databases">
        <title>Genomic Encyclopedia of Type Strains, Phase IV (KMG-IV): sequencing the most valuable type-strain genomes for metagenomic binning, comparative biology and taxonomic classification.</title>
        <authorList>
            <person name="Goeker M."/>
        </authorList>
    </citation>
    <scope>NUCLEOTIDE SEQUENCE [LARGE SCALE GENOMIC DNA]</scope>
    <source>
        <strain evidence="3 4">DSM 28570</strain>
    </source>
</reference>
<sequence>MPLVSTTLTWRDHLGTIGARSGYYRSNYKVIPGLYGIGRPGLDSPVLVTANYKLSFDALRQVLPGIDAWILVVDTRGINVWCAAGKKTFSTDEVAYQVKSTRLAEIVRHRELILPQLAAVGVAAGRLRKACGFNGIFGPIQAKDIPTYLHRNRQADEAMRTVTFNTGERAVLIPVEICLLWKPFLAATAVLFLLSGIGPEVYSLSAAGTRGIQALIASLLAVLAGAVLTPLLLPWIPSRQFWLKGALVGGLTAMTAMAALLPTTWTADLPAAIALVLWAASVASYLAMNFTGSTPYTSLSGVGLEMRRGLAFQLGGTTLALGLWIWSAFA</sequence>
<accession>A0A840V6V0</accession>
<feature type="transmembrane region" description="Helical" evidence="1">
    <location>
        <begin position="179"/>
        <end position="199"/>
    </location>
</feature>
<keyword evidence="1" id="KW-1133">Transmembrane helix</keyword>
<keyword evidence="1" id="KW-0472">Membrane</keyword>
<proteinExistence type="predicted"/>
<keyword evidence="4" id="KW-1185">Reference proteome</keyword>
<dbReference type="EMBL" id="JACHEO010000015">
    <property type="protein sequence ID" value="MBB5348751.1"/>
    <property type="molecule type" value="Genomic_DNA"/>
</dbReference>
<organism evidence="3 4">
    <name type="scientific">Desulfoprunum benzoelyticum</name>
    <dbReference type="NCBI Taxonomy" id="1506996"/>
    <lineage>
        <taxon>Bacteria</taxon>
        <taxon>Pseudomonadati</taxon>
        <taxon>Thermodesulfobacteriota</taxon>
        <taxon>Desulfobulbia</taxon>
        <taxon>Desulfobulbales</taxon>
        <taxon>Desulfobulbaceae</taxon>
        <taxon>Desulfoprunum</taxon>
    </lineage>
</organism>
<feature type="transmembrane region" description="Helical" evidence="1">
    <location>
        <begin position="309"/>
        <end position="329"/>
    </location>
</feature>
<evidence type="ECO:0000259" key="2">
    <source>
        <dbReference type="Pfam" id="PF03599"/>
    </source>
</evidence>
<dbReference type="Pfam" id="PF03599">
    <property type="entry name" value="CdhD"/>
    <property type="match status" value="1"/>
</dbReference>
<evidence type="ECO:0000313" key="3">
    <source>
        <dbReference type="EMBL" id="MBB5348751.1"/>
    </source>
</evidence>
<name>A0A840V6V0_9BACT</name>
<dbReference type="Gene3D" id="3.40.50.11600">
    <property type="match status" value="1"/>
</dbReference>
<gene>
    <name evidence="3" type="ORF">HNQ81_002491</name>
</gene>
<dbReference type="Proteomes" id="UP000539642">
    <property type="component" value="Unassembled WGS sequence"/>
</dbReference>
<keyword evidence="1" id="KW-0812">Transmembrane</keyword>
<feature type="transmembrane region" description="Helical" evidence="1">
    <location>
        <begin position="245"/>
        <end position="265"/>
    </location>
</feature>
<comment type="caution">
    <text evidence="3">The sequence shown here is derived from an EMBL/GenBank/DDBJ whole genome shotgun (WGS) entry which is preliminary data.</text>
</comment>
<protein>
    <recommendedName>
        <fullName evidence="2">CO dehydrogenase/acetyl-CoA synthase delta subunit TIM barrel domain-containing protein</fullName>
    </recommendedName>
</protein>
<feature type="transmembrane region" description="Helical" evidence="1">
    <location>
        <begin position="271"/>
        <end position="288"/>
    </location>
</feature>
<dbReference type="AlphaFoldDB" id="A0A840V6V0"/>